<comment type="subcellular location">
    <subcellularLocation>
        <location evidence="1">Membrane</location>
        <topology evidence="1">Multi-pass membrane protein</topology>
    </subcellularLocation>
</comment>
<name>A0A914AIZ3_PATMI</name>
<reference evidence="9" key="1">
    <citation type="submission" date="2022-11" db="UniProtKB">
        <authorList>
            <consortium name="EnsemblMetazoa"/>
        </authorList>
    </citation>
    <scope>IDENTIFICATION</scope>
</reference>
<evidence type="ECO:0000256" key="1">
    <source>
        <dbReference type="ARBA" id="ARBA00004141"/>
    </source>
</evidence>
<feature type="transmembrane region" description="Helical" evidence="7">
    <location>
        <begin position="424"/>
        <end position="447"/>
    </location>
</feature>
<evidence type="ECO:0000313" key="10">
    <source>
        <dbReference type="Proteomes" id="UP000887568"/>
    </source>
</evidence>
<feature type="transmembrane region" description="Helical" evidence="7">
    <location>
        <begin position="549"/>
        <end position="570"/>
    </location>
</feature>
<dbReference type="GO" id="GO:0005886">
    <property type="term" value="C:plasma membrane"/>
    <property type="evidence" value="ECO:0007669"/>
    <property type="project" value="TreeGrafter"/>
</dbReference>
<dbReference type="InterPro" id="IPR036259">
    <property type="entry name" value="MFS_trans_sf"/>
</dbReference>
<organism evidence="9 10">
    <name type="scientific">Patiria miniata</name>
    <name type="common">Bat star</name>
    <name type="synonym">Asterina miniata</name>
    <dbReference type="NCBI Taxonomy" id="46514"/>
    <lineage>
        <taxon>Eukaryota</taxon>
        <taxon>Metazoa</taxon>
        <taxon>Echinodermata</taxon>
        <taxon>Eleutherozoa</taxon>
        <taxon>Asterozoa</taxon>
        <taxon>Asteroidea</taxon>
        <taxon>Valvatacea</taxon>
        <taxon>Valvatida</taxon>
        <taxon>Asterinidae</taxon>
        <taxon>Patiria</taxon>
    </lineage>
</organism>
<feature type="transmembrane region" description="Helical" evidence="7">
    <location>
        <begin position="488"/>
        <end position="507"/>
    </location>
</feature>
<feature type="transmembrane region" description="Helical" evidence="7">
    <location>
        <begin position="576"/>
        <end position="597"/>
    </location>
</feature>
<comment type="similarity">
    <text evidence="2">Belongs to the major facilitator superfamily. MFSD6 family.</text>
</comment>
<feature type="compositionally biased region" description="Polar residues" evidence="6">
    <location>
        <begin position="247"/>
        <end position="259"/>
    </location>
</feature>
<protein>
    <recommendedName>
        <fullName evidence="8">Major facilitator superfamily (MFS) profile domain-containing protein</fullName>
    </recommendedName>
</protein>
<feature type="transmembrane region" description="Helical" evidence="7">
    <location>
        <begin position="111"/>
        <end position="132"/>
    </location>
</feature>
<evidence type="ECO:0000259" key="8">
    <source>
        <dbReference type="PROSITE" id="PS50850"/>
    </source>
</evidence>
<feature type="transmembrane region" description="Helical" evidence="7">
    <location>
        <begin position="380"/>
        <end position="403"/>
    </location>
</feature>
<dbReference type="EnsemblMetazoa" id="XM_038208027.1">
    <property type="protein sequence ID" value="XP_038063955.1"/>
    <property type="gene ID" value="LOC119734493"/>
</dbReference>
<feature type="transmembrane region" description="Helical" evidence="7">
    <location>
        <begin position="459"/>
        <end position="481"/>
    </location>
</feature>
<dbReference type="OMA" id="WVVVIEI"/>
<dbReference type="GO" id="GO:0022857">
    <property type="term" value="F:transmembrane transporter activity"/>
    <property type="evidence" value="ECO:0007669"/>
    <property type="project" value="InterPro"/>
</dbReference>
<dbReference type="InterPro" id="IPR024989">
    <property type="entry name" value="MFS_assoc_dom"/>
</dbReference>
<sequence>MADLEPSGEKRERILQALDQAKNQELRTSSHDGSQDELEKITAKKKQKRKDDKVWGSERKDRKPFLQVVSDCIHVNETVLDSKLIYFLLSAGSAGAIPFLSMYGLRWGLPPWHFGLAVGAGLLAAFFFVPLWGFAADKLRLHRCMFWVVVLLWMGFTIAAVYGPRSPELAPCEVAQRKLLEALEVSCNSVELESPEPGSKRESSFEYLGHYPIILQTWPQPCTVDVYEVCTSYNESEVITPPTPPTNSSSQNAEANSTKITEDEVPQAKTSNTTDEAPRSELRETNLRWLYEQASVHQTSLVVFILAAVGGAAQISAFSLVDVGALMSLGEAQRDRYGWQRCFGTIGFALSSLTVAILLYESRDTKFRCGFTWEETDYFIGLVVFAGFMTIGVLVASCLGFKHNDMSSQHTVRNMTGAVFSRKYSTVFVTAFVLSFCNGAMSTFLFWHLRRLGATPILLGAAISMFAIADILTSFCTVWIIKKTGYHFPLVVGIVGYCLMHLSYAMISRPGWVVVIEIIHGASYAITLNTMTSFLASSVALVSQASVQGLLSGVYWGLGPAAGTAMYGFLVDVVGATLSFYILTLVCVVYGLVFLIWNRNELPMIDKYLPGEYQPLNQTE</sequence>
<dbReference type="InterPro" id="IPR051717">
    <property type="entry name" value="MFS_MFSD6"/>
</dbReference>
<dbReference type="PANTHER" id="PTHR16172">
    <property type="entry name" value="MAJOR FACILITATOR SUPERFAMILY DOMAIN-CONTAINING PROTEIN 6-LIKE"/>
    <property type="match status" value="1"/>
</dbReference>
<evidence type="ECO:0000256" key="2">
    <source>
        <dbReference type="ARBA" id="ARBA00005241"/>
    </source>
</evidence>
<feature type="compositionally biased region" description="Basic and acidic residues" evidence="6">
    <location>
        <begin position="22"/>
        <end position="42"/>
    </location>
</feature>
<feature type="transmembrane region" description="Helical" evidence="7">
    <location>
        <begin position="84"/>
        <end position="105"/>
    </location>
</feature>
<dbReference type="PANTHER" id="PTHR16172:SF2">
    <property type="entry name" value="MAJOR FACILITATOR SUPERFAMILY DOMAIN-CONTAINING PROTEIN 6"/>
    <property type="match status" value="1"/>
</dbReference>
<dbReference type="InterPro" id="IPR020846">
    <property type="entry name" value="MFS_dom"/>
</dbReference>
<dbReference type="Pfam" id="PF12832">
    <property type="entry name" value="MFS_1_like"/>
    <property type="match status" value="1"/>
</dbReference>
<feature type="transmembrane region" description="Helical" evidence="7">
    <location>
        <begin position="144"/>
        <end position="163"/>
    </location>
</feature>
<accession>A0A914AIZ3</accession>
<feature type="region of interest" description="Disordered" evidence="6">
    <location>
        <begin position="21"/>
        <end position="56"/>
    </location>
</feature>
<evidence type="ECO:0000256" key="6">
    <source>
        <dbReference type="SAM" id="MobiDB-lite"/>
    </source>
</evidence>
<evidence type="ECO:0000256" key="3">
    <source>
        <dbReference type="ARBA" id="ARBA00022692"/>
    </source>
</evidence>
<feature type="transmembrane region" description="Helical" evidence="7">
    <location>
        <begin position="519"/>
        <end position="542"/>
    </location>
</feature>
<dbReference type="AlphaFoldDB" id="A0A914AIZ3"/>
<feature type="transmembrane region" description="Helical" evidence="7">
    <location>
        <begin position="342"/>
        <end position="360"/>
    </location>
</feature>
<dbReference type="Proteomes" id="UP000887568">
    <property type="component" value="Unplaced"/>
</dbReference>
<keyword evidence="3 7" id="KW-0812">Transmembrane</keyword>
<feature type="transmembrane region" description="Helical" evidence="7">
    <location>
        <begin position="301"/>
        <end position="321"/>
    </location>
</feature>
<dbReference type="GeneID" id="119734493"/>
<keyword evidence="4 7" id="KW-1133">Transmembrane helix</keyword>
<evidence type="ECO:0000256" key="4">
    <source>
        <dbReference type="ARBA" id="ARBA00022989"/>
    </source>
</evidence>
<evidence type="ECO:0000313" key="9">
    <source>
        <dbReference type="EnsemblMetazoa" id="XP_038063955.1"/>
    </source>
</evidence>
<feature type="domain" description="Major facilitator superfamily (MFS) profile" evidence="8">
    <location>
        <begin position="423"/>
        <end position="620"/>
    </location>
</feature>
<keyword evidence="10" id="KW-1185">Reference proteome</keyword>
<dbReference type="Gene3D" id="1.20.1250.20">
    <property type="entry name" value="MFS general substrate transporter like domains"/>
    <property type="match status" value="2"/>
</dbReference>
<dbReference type="SUPFAM" id="SSF103473">
    <property type="entry name" value="MFS general substrate transporter"/>
    <property type="match status" value="1"/>
</dbReference>
<proteinExistence type="inferred from homology"/>
<dbReference type="PROSITE" id="PS50850">
    <property type="entry name" value="MFS"/>
    <property type="match status" value="1"/>
</dbReference>
<dbReference type="RefSeq" id="XP_038063955.1">
    <property type="nucleotide sequence ID" value="XM_038208027.1"/>
</dbReference>
<dbReference type="OrthoDB" id="5989317at2759"/>
<keyword evidence="5 7" id="KW-0472">Membrane</keyword>
<feature type="region of interest" description="Disordered" evidence="6">
    <location>
        <begin position="237"/>
        <end position="279"/>
    </location>
</feature>
<evidence type="ECO:0000256" key="5">
    <source>
        <dbReference type="ARBA" id="ARBA00023136"/>
    </source>
</evidence>
<evidence type="ECO:0000256" key="7">
    <source>
        <dbReference type="SAM" id="Phobius"/>
    </source>
</evidence>